<keyword evidence="5" id="KW-0456">Lyase</keyword>
<evidence type="ECO:0000259" key="6">
    <source>
        <dbReference type="Pfam" id="PF01967"/>
    </source>
</evidence>
<keyword evidence="4" id="KW-0501">Molybdenum cofactor biosynthesis</keyword>
<protein>
    <recommendedName>
        <fullName evidence="3">cyclic pyranopterin monophosphate synthase</fullName>
        <ecNumber evidence="3">4.6.1.17</ecNumber>
    </recommendedName>
</protein>
<proteinExistence type="inferred from homology"/>
<dbReference type="PANTHER" id="PTHR22960:SF29">
    <property type="entry name" value="CYCLIC PYRANOPTERIN MONOPHOSPHATE SYNTHASE"/>
    <property type="match status" value="1"/>
</dbReference>
<dbReference type="CDD" id="cd01420">
    <property type="entry name" value="MoaC_PE"/>
    <property type="match status" value="1"/>
</dbReference>
<evidence type="ECO:0000256" key="3">
    <source>
        <dbReference type="ARBA" id="ARBA00012575"/>
    </source>
</evidence>
<dbReference type="InterPro" id="IPR002820">
    <property type="entry name" value="Mopterin_CF_biosynth-C_dom"/>
</dbReference>
<gene>
    <name evidence="7" type="ORF">HHI36_016296</name>
</gene>
<comment type="catalytic activity">
    <reaction evidence="1">
        <text>(8S)-3',8-cyclo-7,8-dihydroguanosine 5'-triphosphate = cyclic pyranopterin phosphate + diphosphate</text>
        <dbReference type="Rhea" id="RHEA:49580"/>
        <dbReference type="ChEBI" id="CHEBI:33019"/>
        <dbReference type="ChEBI" id="CHEBI:59648"/>
        <dbReference type="ChEBI" id="CHEBI:131766"/>
        <dbReference type="EC" id="4.6.1.17"/>
    </reaction>
</comment>
<dbReference type="GO" id="GO:0061799">
    <property type="term" value="F:cyclic pyranopterin monophosphate synthase activity"/>
    <property type="evidence" value="ECO:0007669"/>
    <property type="project" value="UniProtKB-EC"/>
</dbReference>
<evidence type="ECO:0000313" key="7">
    <source>
        <dbReference type="EMBL" id="KAL3278770.1"/>
    </source>
</evidence>
<name>A0ABD2NJQ6_9CUCU</name>
<accession>A0ABD2NJQ6</accession>
<evidence type="ECO:0000256" key="1">
    <source>
        <dbReference type="ARBA" id="ARBA00001637"/>
    </source>
</evidence>
<evidence type="ECO:0000313" key="8">
    <source>
        <dbReference type="Proteomes" id="UP001516400"/>
    </source>
</evidence>
<dbReference type="NCBIfam" id="TIGR00581">
    <property type="entry name" value="moaC"/>
    <property type="match status" value="1"/>
</dbReference>
<evidence type="ECO:0000256" key="5">
    <source>
        <dbReference type="ARBA" id="ARBA00023239"/>
    </source>
</evidence>
<evidence type="ECO:0000256" key="2">
    <source>
        <dbReference type="ARBA" id="ARBA00005046"/>
    </source>
</evidence>
<dbReference type="EC" id="4.6.1.17" evidence="3"/>
<dbReference type="SUPFAM" id="SSF55040">
    <property type="entry name" value="Molybdenum cofactor biosynthesis protein C, MoaC"/>
    <property type="match status" value="1"/>
</dbReference>
<dbReference type="InterPro" id="IPR050105">
    <property type="entry name" value="MoCo_biosynth_MoaA/MoaC"/>
</dbReference>
<dbReference type="InterPro" id="IPR047594">
    <property type="entry name" value="MoaC_bact/euk"/>
</dbReference>
<dbReference type="InterPro" id="IPR023045">
    <property type="entry name" value="MoaC"/>
</dbReference>
<reference evidence="7 8" key="1">
    <citation type="journal article" date="2021" name="BMC Biol.">
        <title>Horizontally acquired antibacterial genes associated with adaptive radiation of ladybird beetles.</title>
        <authorList>
            <person name="Li H.S."/>
            <person name="Tang X.F."/>
            <person name="Huang Y.H."/>
            <person name="Xu Z.Y."/>
            <person name="Chen M.L."/>
            <person name="Du X.Y."/>
            <person name="Qiu B.Y."/>
            <person name="Chen P.T."/>
            <person name="Zhang W."/>
            <person name="Slipinski A."/>
            <person name="Escalona H.E."/>
            <person name="Waterhouse R.M."/>
            <person name="Zwick A."/>
            <person name="Pang H."/>
        </authorList>
    </citation>
    <scope>NUCLEOTIDE SEQUENCE [LARGE SCALE GENOMIC DNA]</scope>
    <source>
        <strain evidence="7">SYSU2018</strain>
    </source>
</reference>
<dbReference type="AlphaFoldDB" id="A0ABD2NJQ6"/>
<dbReference type="NCBIfam" id="NF006870">
    <property type="entry name" value="PRK09364.1"/>
    <property type="match status" value="1"/>
</dbReference>
<dbReference type="HAMAP" id="MF_01224_B">
    <property type="entry name" value="MoaC_B"/>
    <property type="match status" value="1"/>
</dbReference>
<dbReference type="EMBL" id="JABFTP020000124">
    <property type="protein sequence ID" value="KAL3278770.1"/>
    <property type="molecule type" value="Genomic_DNA"/>
</dbReference>
<organism evidence="7 8">
    <name type="scientific">Cryptolaemus montrouzieri</name>
    <dbReference type="NCBI Taxonomy" id="559131"/>
    <lineage>
        <taxon>Eukaryota</taxon>
        <taxon>Metazoa</taxon>
        <taxon>Ecdysozoa</taxon>
        <taxon>Arthropoda</taxon>
        <taxon>Hexapoda</taxon>
        <taxon>Insecta</taxon>
        <taxon>Pterygota</taxon>
        <taxon>Neoptera</taxon>
        <taxon>Endopterygota</taxon>
        <taxon>Coleoptera</taxon>
        <taxon>Polyphaga</taxon>
        <taxon>Cucujiformia</taxon>
        <taxon>Coccinelloidea</taxon>
        <taxon>Coccinellidae</taxon>
        <taxon>Scymninae</taxon>
        <taxon>Scymnini</taxon>
        <taxon>Cryptolaemus</taxon>
    </lineage>
</organism>
<comment type="caution">
    <text evidence="7">The sequence shown here is derived from an EMBL/GenBank/DDBJ whole genome shotgun (WGS) entry which is preliminary data.</text>
</comment>
<dbReference type="PANTHER" id="PTHR22960">
    <property type="entry name" value="MOLYBDOPTERIN COFACTOR SYNTHESIS PROTEIN A"/>
    <property type="match status" value="1"/>
</dbReference>
<feature type="domain" description="Molybdopterin cofactor biosynthesis C (MoaC)" evidence="6">
    <location>
        <begin position="55"/>
        <end position="190"/>
    </location>
</feature>
<keyword evidence="8" id="KW-1185">Reference proteome</keyword>
<dbReference type="Proteomes" id="UP001516400">
    <property type="component" value="Unassembled WGS sequence"/>
</dbReference>
<evidence type="ECO:0000256" key="4">
    <source>
        <dbReference type="ARBA" id="ARBA00023150"/>
    </source>
</evidence>
<dbReference type="Gene3D" id="3.30.70.640">
    <property type="entry name" value="Molybdopterin cofactor biosynthesis C (MoaC) domain"/>
    <property type="match status" value="1"/>
</dbReference>
<comment type="pathway">
    <text evidence="2">Cofactor biosynthesis; molybdopterin biosynthesis.</text>
</comment>
<sequence>MIRSCFNNHNINTYLVPHIHSAKIETTFNKCFKRMYSSSKSKNLTHIDEQGKASMVDVSTKNVTSRTATAKGSVYVGASITKLIKENNIKKGDVLGVAKLAGIMAAKKTSELVPLCHNISLNNIKVDTSLDEEKNIVFIEATVSCDGKTGVEMEALTAVSIAALTIYDMCKAVNKKMIIKDIYLVRKTGGSSGIHDFEI</sequence>
<dbReference type="Pfam" id="PF01967">
    <property type="entry name" value="MoaC"/>
    <property type="match status" value="1"/>
</dbReference>
<dbReference type="GO" id="GO:0006777">
    <property type="term" value="P:Mo-molybdopterin cofactor biosynthetic process"/>
    <property type="evidence" value="ECO:0007669"/>
    <property type="project" value="UniProtKB-KW"/>
</dbReference>
<dbReference type="InterPro" id="IPR036522">
    <property type="entry name" value="MoaC_sf"/>
</dbReference>